<dbReference type="AlphaFoldDB" id="A0A9P8KZR0"/>
<dbReference type="InterPro" id="IPR008972">
    <property type="entry name" value="Cupredoxin"/>
</dbReference>
<reference evidence="1" key="1">
    <citation type="submission" date="2021-03" db="EMBL/GenBank/DDBJ databases">
        <title>Comparative genomics and phylogenomic investigation of the class Geoglossomycetes provide insights into ecological specialization and systematics.</title>
        <authorList>
            <person name="Melie T."/>
            <person name="Pirro S."/>
            <person name="Miller A.N."/>
            <person name="Quandt A."/>
        </authorList>
    </citation>
    <scope>NUCLEOTIDE SEQUENCE</scope>
    <source>
        <strain evidence="1">GBOQ0MN5Z8</strain>
    </source>
</reference>
<proteinExistence type="predicted"/>
<organism evidence="1 2">
    <name type="scientific">Glutinoglossum americanum</name>
    <dbReference type="NCBI Taxonomy" id="1670608"/>
    <lineage>
        <taxon>Eukaryota</taxon>
        <taxon>Fungi</taxon>
        <taxon>Dikarya</taxon>
        <taxon>Ascomycota</taxon>
        <taxon>Pezizomycotina</taxon>
        <taxon>Geoglossomycetes</taxon>
        <taxon>Geoglossales</taxon>
        <taxon>Geoglossaceae</taxon>
        <taxon>Glutinoglossum</taxon>
    </lineage>
</organism>
<dbReference type="InterPro" id="IPR052953">
    <property type="entry name" value="Ser-rich/MCO-related"/>
</dbReference>
<evidence type="ECO:0000313" key="2">
    <source>
        <dbReference type="Proteomes" id="UP000698800"/>
    </source>
</evidence>
<keyword evidence="2" id="KW-1185">Reference proteome</keyword>
<dbReference type="PANTHER" id="PTHR34883:SF4">
    <property type="entry name" value="CUPREDOXIN"/>
    <property type="match status" value="1"/>
</dbReference>
<dbReference type="PANTHER" id="PTHR34883">
    <property type="entry name" value="SERINE-RICH PROTEIN, PUTATIVE-RELATED-RELATED"/>
    <property type="match status" value="1"/>
</dbReference>
<dbReference type="EMBL" id="JAGHQL010000026">
    <property type="protein sequence ID" value="KAH0543817.1"/>
    <property type="molecule type" value="Genomic_DNA"/>
</dbReference>
<dbReference type="Proteomes" id="UP000698800">
    <property type="component" value="Unassembled WGS sequence"/>
</dbReference>
<protein>
    <submittedName>
        <fullName evidence="1">Uncharacterized protein</fullName>
    </submittedName>
</protein>
<sequence>MFQFMKNNHTVTQSTFAKPCVKMSGGECPLTRTEGKERKKAHALAGFDSNFMPNVNNTQVPPPTASYTVTSKDPTWFYCKQKTGNHCGKGMVFAINPTAEKSLDMFKSMAIQQNGTTSTTAAASAGTSTAVTLIANPPGSSVQAPPPIVTGSGQSGNGASCSCQCLCAIALFPPGAGIGNFGGYGGSLPMPT</sequence>
<evidence type="ECO:0000313" key="1">
    <source>
        <dbReference type="EMBL" id="KAH0543817.1"/>
    </source>
</evidence>
<dbReference type="SUPFAM" id="SSF49503">
    <property type="entry name" value="Cupredoxins"/>
    <property type="match status" value="1"/>
</dbReference>
<dbReference type="Gene3D" id="2.60.40.420">
    <property type="entry name" value="Cupredoxins - blue copper proteins"/>
    <property type="match status" value="1"/>
</dbReference>
<comment type="caution">
    <text evidence="1">The sequence shown here is derived from an EMBL/GenBank/DDBJ whole genome shotgun (WGS) entry which is preliminary data.</text>
</comment>
<name>A0A9P8KZR0_9PEZI</name>
<accession>A0A9P8KZR0</accession>
<gene>
    <name evidence="1" type="ORF">FGG08_001856</name>
</gene>
<dbReference type="OrthoDB" id="1921208at2759"/>